<feature type="region of interest" description="Disordered" evidence="1">
    <location>
        <begin position="37"/>
        <end position="59"/>
    </location>
</feature>
<comment type="caution">
    <text evidence="2">The sequence shown here is derived from an EMBL/GenBank/DDBJ whole genome shotgun (WGS) entry which is preliminary data.</text>
</comment>
<dbReference type="Proteomes" id="UP000554482">
    <property type="component" value="Unassembled WGS sequence"/>
</dbReference>
<dbReference type="EMBL" id="JABWDY010032719">
    <property type="protein sequence ID" value="KAF5183971.1"/>
    <property type="molecule type" value="Genomic_DNA"/>
</dbReference>
<feature type="region of interest" description="Disordered" evidence="1">
    <location>
        <begin position="1"/>
        <end position="24"/>
    </location>
</feature>
<reference evidence="2 3" key="1">
    <citation type="submission" date="2020-06" db="EMBL/GenBank/DDBJ databases">
        <title>Transcriptomic and genomic resources for Thalictrum thalictroides and T. hernandezii: Facilitating candidate gene discovery in an emerging model plant lineage.</title>
        <authorList>
            <person name="Arias T."/>
            <person name="Riano-Pachon D.M."/>
            <person name="Di Stilio V.S."/>
        </authorList>
    </citation>
    <scope>NUCLEOTIDE SEQUENCE [LARGE SCALE GENOMIC DNA]</scope>
    <source>
        <strain evidence="3">cv. WT478/WT964</strain>
        <tissue evidence="2">Leaves</tissue>
    </source>
</reference>
<protein>
    <submittedName>
        <fullName evidence="2">Uncharacterized protein</fullName>
    </submittedName>
</protein>
<accession>A0A7J6VGW9</accession>
<organism evidence="2 3">
    <name type="scientific">Thalictrum thalictroides</name>
    <name type="common">Rue-anemone</name>
    <name type="synonym">Anemone thalictroides</name>
    <dbReference type="NCBI Taxonomy" id="46969"/>
    <lineage>
        <taxon>Eukaryota</taxon>
        <taxon>Viridiplantae</taxon>
        <taxon>Streptophyta</taxon>
        <taxon>Embryophyta</taxon>
        <taxon>Tracheophyta</taxon>
        <taxon>Spermatophyta</taxon>
        <taxon>Magnoliopsida</taxon>
        <taxon>Ranunculales</taxon>
        <taxon>Ranunculaceae</taxon>
        <taxon>Thalictroideae</taxon>
        <taxon>Thalictrum</taxon>
    </lineage>
</organism>
<feature type="compositionally biased region" description="Polar residues" evidence="1">
    <location>
        <begin position="148"/>
        <end position="162"/>
    </location>
</feature>
<feature type="non-terminal residue" evidence="2">
    <location>
        <position position="1"/>
    </location>
</feature>
<gene>
    <name evidence="2" type="ORF">FRX31_026442</name>
</gene>
<proteinExistence type="predicted"/>
<feature type="compositionally biased region" description="Basic and acidic residues" evidence="1">
    <location>
        <begin position="163"/>
        <end position="172"/>
    </location>
</feature>
<feature type="region of interest" description="Disordered" evidence="1">
    <location>
        <begin position="148"/>
        <end position="172"/>
    </location>
</feature>
<name>A0A7J6VGW9_THATH</name>
<evidence type="ECO:0000313" key="2">
    <source>
        <dbReference type="EMBL" id="KAF5183971.1"/>
    </source>
</evidence>
<keyword evidence="3" id="KW-1185">Reference proteome</keyword>
<evidence type="ECO:0000313" key="3">
    <source>
        <dbReference type="Proteomes" id="UP000554482"/>
    </source>
</evidence>
<evidence type="ECO:0000256" key="1">
    <source>
        <dbReference type="SAM" id="MobiDB-lite"/>
    </source>
</evidence>
<sequence>MFGQDQFALDGKAGGSFPFDTSDDEFSSSNLLNAVAWPEQTYPAGPGDQSPPLQVPSFSQSRKTGLLSDIFLPTAPQEFAYDPSTPMQIVPIISYNDSTGKGKAVVQYSDDQHHMPTYEELMRMPYPNLLNPIKPFEYVKKKQLQSYDSVNGMPNQNQTYPSKDSKHLVYGK</sequence>
<dbReference type="AlphaFoldDB" id="A0A7J6VGW9"/>